<proteinExistence type="predicted"/>
<evidence type="ECO:0000313" key="3">
    <source>
        <dbReference type="Proteomes" id="UP001595886"/>
    </source>
</evidence>
<name>A0ABV9QWA7_9GAMM</name>
<protein>
    <submittedName>
        <fullName evidence="2">Uncharacterized protein</fullName>
    </submittedName>
</protein>
<reference evidence="3" key="1">
    <citation type="journal article" date="2019" name="Int. J. Syst. Evol. Microbiol.">
        <title>The Global Catalogue of Microorganisms (GCM) 10K type strain sequencing project: providing services to taxonomists for standard genome sequencing and annotation.</title>
        <authorList>
            <consortium name="The Broad Institute Genomics Platform"/>
            <consortium name="The Broad Institute Genome Sequencing Center for Infectious Disease"/>
            <person name="Wu L."/>
            <person name="Ma J."/>
        </authorList>
    </citation>
    <scope>NUCLEOTIDE SEQUENCE [LARGE SCALE GENOMIC DNA]</scope>
    <source>
        <strain evidence="3">CCUG 30340</strain>
    </source>
</reference>
<dbReference type="EMBL" id="JBHSHD010000010">
    <property type="protein sequence ID" value="MFC4821357.1"/>
    <property type="molecule type" value="Genomic_DNA"/>
</dbReference>
<gene>
    <name evidence="2" type="ORF">ACFO6Q_13565</name>
</gene>
<organism evidence="2 3">
    <name type="scientific">Dokdonella ginsengisoli</name>
    <dbReference type="NCBI Taxonomy" id="363846"/>
    <lineage>
        <taxon>Bacteria</taxon>
        <taxon>Pseudomonadati</taxon>
        <taxon>Pseudomonadota</taxon>
        <taxon>Gammaproteobacteria</taxon>
        <taxon>Lysobacterales</taxon>
        <taxon>Rhodanobacteraceae</taxon>
        <taxon>Dokdonella</taxon>
    </lineage>
</organism>
<dbReference type="Proteomes" id="UP001595886">
    <property type="component" value="Unassembled WGS sequence"/>
</dbReference>
<comment type="caution">
    <text evidence="2">The sequence shown here is derived from an EMBL/GenBank/DDBJ whole genome shotgun (WGS) entry which is preliminary data.</text>
</comment>
<sequence length="267" mass="30304">MVLRPRAEAARRSARDERTLLHDRLQRACSIVTAAYRTIMRQANAQGARQIGSMRIDTALVPLRTARVLRGSTAAQASAARSPSHAVRDFDDDQAHTDEALDVLAPCDRLPHTRSPTRGWHCRHRRTSDDPSFSPDERLAPGDRKAHEPFFFRFRQRRRVTPRRSLQSVRAIEGGGMKLSSPVFQFRLWDGHSIGPAALKRMWSAACDDEKVSVSRTWVGTSHSGVPKYLYCLHPPSLVFNRTLAESRMILYLRARYPSMPVVLQRL</sequence>
<accession>A0ABV9QWA7</accession>
<feature type="region of interest" description="Disordered" evidence="1">
    <location>
        <begin position="114"/>
        <end position="142"/>
    </location>
</feature>
<keyword evidence="3" id="KW-1185">Reference proteome</keyword>
<evidence type="ECO:0000256" key="1">
    <source>
        <dbReference type="SAM" id="MobiDB-lite"/>
    </source>
</evidence>
<evidence type="ECO:0000313" key="2">
    <source>
        <dbReference type="EMBL" id="MFC4821357.1"/>
    </source>
</evidence>